<accession>A0A1E3P950</accession>
<evidence type="ECO:0000313" key="2">
    <source>
        <dbReference type="EMBL" id="ODQ61936.1"/>
    </source>
</evidence>
<keyword evidence="3" id="KW-1185">Reference proteome</keyword>
<dbReference type="Proteomes" id="UP000094112">
    <property type="component" value="Unassembled WGS sequence"/>
</dbReference>
<proteinExistence type="predicted"/>
<evidence type="ECO:0000256" key="1">
    <source>
        <dbReference type="SAM" id="MobiDB-lite"/>
    </source>
</evidence>
<name>A0A1E3P950_WICAA</name>
<dbReference type="AlphaFoldDB" id="A0A1E3P950"/>
<reference evidence="2 3" key="1">
    <citation type="journal article" date="2016" name="Proc. Natl. Acad. Sci. U.S.A.">
        <title>Comparative genomics of biotechnologically important yeasts.</title>
        <authorList>
            <person name="Riley R."/>
            <person name="Haridas S."/>
            <person name="Wolfe K.H."/>
            <person name="Lopes M.R."/>
            <person name="Hittinger C.T."/>
            <person name="Goeker M."/>
            <person name="Salamov A.A."/>
            <person name="Wisecaver J.H."/>
            <person name="Long T.M."/>
            <person name="Calvey C.H."/>
            <person name="Aerts A.L."/>
            <person name="Barry K.W."/>
            <person name="Choi C."/>
            <person name="Clum A."/>
            <person name="Coughlan A.Y."/>
            <person name="Deshpande S."/>
            <person name="Douglass A.P."/>
            <person name="Hanson S.J."/>
            <person name="Klenk H.-P."/>
            <person name="LaButti K.M."/>
            <person name="Lapidus A."/>
            <person name="Lindquist E.A."/>
            <person name="Lipzen A.M."/>
            <person name="Meier-Kolthoff J.P."/>
            <person name="Ohm R.A."/>
            <person name="Otillar R.P."/>
            <person name="Pangilinan J.L."/>
            <person name="Peng Y."/>
            <person name="Rokas A."/>
            <person name="Rosa C.A."/>
            <person name="Scheuner C."/>
            <person name="Sibirny A.A."/>
            <person name="Slot J.C."/>
            <person name="Stielow J.B."/>
            <person name="Sun H."/>
            <person name="Kurtzman C.P."/>
            <person name="Blackwell M."/>
            <person name="Grigoriev I.V."/>
            <person name="Jeffries T.W."/>
        </authorList>
    </citation>
    <scope>NUCLEOTIDE SEQUENCE [LARGE SCALE GENOMIC DNA]</scope>
    <source>
        <strain evidence="3">ATCC 58044 / CBS 1984 / NCYC 433 / NRRL Y-366-8</strain>
    </source>
</reference>
<evidence type="ECO:0000313" key="3">
    <source>
        <dbReference type="Proteomes" id="UP000094112"/>
    </source>
</evidence>
<organism evidence="2 3">
    <name type="scientific">Wickerhamomyces anomalus (strain ATCC 58044 / CBS 1984 / NCYC 433 / NRRL Y-366-8)</name>
    <name type="common">Yeast</name>
    <name type="synonym">Hansenula anomala</name>
    <dbReference type="NCBI Taxonomy" id="683960"/>
    <lineage>
        <taxon>Eukaryota</taxon>
        <taxon>Fungi</taxon>
        <taxon>Dikarya</taxon>
        <taxon>Ascomycota</taxon>
        <taxon>Saccharomycotina</taxon>
        <taxon>Saccharomycetes</taxon>
        <taxon>Phaffomycetales</taxon>
        <taxon>Wickerhamomycetaceae</taxon>
        <taxon>Wickerhamomyces</taxon>
    </lineage>
</organism>
<feature type="compositionally biased region" description="Acidic residues" evidence="1">
    <location>
        <begin position="7"/>
        <end position="17"/>
    </location>
</feature>
<protein>
    <submittedName>
        <fullName evidence="2">Uncharacterized protein</fullName>
    </submittedName>
</protein>
<dbReference type="EMBL" id="KV454208">
    <property type="protein sequence ID" value="ODQ61936.1"/>
    <property type="molecule type" value="Genomic_DNA"/>
</dbReference>
<sequence length="143" mass="15839">MKRAREEYEEELGESEEELKVPEDSDEEEDGFGSYVPHIHYSGFAQFVPALPTNEDIDARLSGINLRGSDNPIPEDSNRGGTGNRGRGHRGRGRGHRGGWRGRGRGRGRNNGGNTLRGDVTPPPRFNNSRPSRTWSDALVSPE</sequence>
<dbReference type="GeneID" id="30203329"/>
<feature type="region of interest" description="Disordered" evidence="1">
    <location>
        <begin position="1"/>
        <end position="37"/>
    </location>
</feature>
<dbReference type="RefSeq" id="XP_019041143.1">
    <property type="nucleotide sequence ID" value="XM_019186083.1"/>
</dbReference>
<feature type="region of interest" description="Disordered" evidence="1">
    <location>
        <begin position="62"/>
        <end position="143"/>
    </location>
</feature>
<feature type="compositionally biased region" description="Basic residues" evidence="1">
    <location>
        <begin position="86"/>
        <end position="108"/>
    </location>
</feature>
<gene>
    <name evidence="2" type="ORF">WICANDRAFT_86975</name>
</gene>